<dbReference type="GO" id="GO:0019843">
    <property type="term" value="F:rRNA binding"/>
    <property type="evidence" value="ECO:0007669"/>
    <property type="project" value="UniProtKB-KW"/>
</dbReference>
<evidence type="ECO:0000256" key="3">
    <source>
        <dbReference type="ARBA" id="ARBA00022555"/>
    </source>
</evidence>
<dbReference type="InterPro" id="IPR032524">
    <property type="entry name" value="ABC_tran_C"/>
</dbReference>
<dbReference type="SUPFAM" id="SSF52540">
    <property type="entry name" value="P-loop containing nucleoside triphosphate hydrolases"/>
    <property type="match status" value="2"/>
</dbReference>
<evidence type="ECO:0000256" key="11">
    <source>
        <dbReference type="ARBA" id="ARBA00022917"/>
    </source>
</evidence>
<feature type="domain" description="ABC transporter" evidence="13">
    <location>
        <begin position="4"/>
        <end position="248"/>
    </location>
</feature>
<feature type="coiled-coil region" evidence="12">
    <location>
        <begin position="559"/>
        <end position="610"/>
    </location>
</feature>
<keyword evidence="6" id="KW-0547">Nucleotide-binding</keyword>
<evidence type="ECO:0000256" key="7">
    <source>
        <dbReference type="ARBA" id="ARBA00022801"/>
    </source>
</evidence>
<dbReference type="GO" id="GO:0006417">
    <property type="term" value="P:regulation of translation"/>
    <property type="evidence" value="ECO:0007669"/>
    <property type="project" value="UniProtKB-KW"/>
</dbReference>
<keyword evidence="11" id="KW-0648">Protein biosynthesis</keyword>
<dbReference type="Pfam" id="PF00005">
    <property type="entry name" value="ABC_tran"/>
    <property type="match status" value="2"/>
</dbReference>
<feature type="domain" description="ABC transporter" evidence="13">
    <location>
        <begin position="313"/>
        <end position="533"/>
    </location>
</feature>
<dbReference type="Gene3D" id="3.40.50.300">
    <property type="entry name" value="P-loop containing nucleotide triphosphate hydrolases"/>
    <property type="match status" value="2"/>
</dbReference>
<proteinExistence type="inferred from homology"/>
<comment type="caution">
    <text evidence="14">The sequence shown here is derived from an EMBL/GenBank/DDBJ whole genome shotgun (WGS) entry which is preliminary data.</text>
</comment>
<dbReference type="PATRIC" id="fig|641526.4.peg.1224"/>
<dbReference type="InterPro" id="IPR017871">
    <property type="entry name" value="ABC_transporter-like_CS"/>
</dbReference>
<dbReference type="InterPro" id="IPR003439">
    <property type="entry name" value="ABC_transporter-like_ATP-bd"/>
</dbReference>
<accession>S7X405</accession>
<dbReference type="OrthoDB" id="1521973at2"/>
<dbReference type="InterPro" id="IPR027417">
    <property type="entry name" value="P-loop_NTPase"/>
</dbReference>
<dbReference type="PANTHER" id="PTHR42855:SF1">
    <property type="entry name" value="ABC TRANSPORTER DOMAIN-CONTAINING PROTEIN"/>
    <property type="match status" value="1"/>
</dbReference>
<dbReference type="PANTHER" id="PTHR42855">
    <property type="entry name" value="ABC TRANSPORTER ATP-BINDING SUBUNIT"/>
    <property type="match status" value="1"/>
</dbReference>
<protein>
    <submittedName>
        <fullName evidence="14">ABC Transporter</fullName>
    </submittedName>
</protein>
<evidence type="ECO:0000256" key="6">
    <source>
        <dbReference type="ARBA" id="ARBA00022741"/>
    </source>
</evidence>
<comment type="similarity">
    <text evidence="1">Belongs to the ABC transporter superfamily. ABCF family. Translational throttle EttA subfamily.</text>
</comment>
<dbReference type="SMART" id="SM00382">
    <property type="entry name" value="AAA"/>
    <property type="match status" value="2"/>
</dbReference>
<dbReference type="eggNOG" id="COG0488">
    <property type="taxonomic scope" value="Bacteria"/>
</dbReference>
<keyword evidence="15" id="KW-1185">Reference proteome</keyword>
<evidence type="ECO:0000256" key="12">
    <source>
        <dbReference type="SAM" id="Coils"/>
    </source>
</evidence>
<organism evidence="14 15">
    <name type="scientific">Winogradskyella psychrotolerans RS-3</name>
    <dbReference type="NCBI Taxonomy" id="641526"/>
    <lineage>
        <taxon>Bacteria</taxon>
        <taxon>Pseudomonadati</taxon>
        <taxon>Bacteroidota</taxon>
        <taxon>Flavobacteriia</taxon>
        <taxon>Flavobacteriales</taxon>
        <taxon>Flavobacteriaceae</taxon>
        <taxon>Winogradskyella</taxon>
    </lineage>
</organism>
<keyword evidence="9" id="KW-0810">Translation regulation</keyword>
<keyword evidence="7" id="KW-0378">Hydrolase</keyword>
<dbReference type="FunFam" id="3.40.50.300:FF:000011">
    <property type="entry name" value="Putative ABC transporter ATP-binding component"/>
    <property type="match status" value="1"/>
</dbReference>
<evidence type="ECO:0000259" key="13">
    <source>
        <dbReference type="PROSITE" id="PS50893"/>
    </source>
</evidence>
<dbReference type="PROSITE" id="PS00211">
    <property type="entry name" value="ABC_TRANSPORTER_1"/>
    <property type="match status" value="1"/>
</dbReference>
<sequence length="620" mass="71640">MNYLNVENISKSFGELVLFKNLSFSIHKDQKIAFVAKNGSGKTSILKMLAGKDTPDDGQIVARKGLRLAFLDQEPDLDPNLTLEETIFASDIPVLKIIEAYEQALKNPEDADAYQKAFEGMDRYNAWEFETQYQQTLSQLKLDDLSLKVNTLSGGQKKRLALAQALLSKPDILILDEPTNHLDLEMIEWLEEYFAKTQQTLFMVTHDRYFLERVCNEIIELDHGELHTYKGNYSYYLEKKEARIENQATEVGKAKQLFKKELEWMRRQPKARTTKSKSRIDDFSEIKSKAHQRRNDHTIELDINMERLGSKIIEFHKVSKAFKDKTILNEFEYTFKKGERIGIIGKNGTGKSTFLNLLTQSAQPDSGKVVLGETVKIGYYTQGGIKAKPNQKVIDVIKEFGEYIPLAKGRQINAQQLLEKFLFDRKKQWDFVEKLSGGEQKRLYLCTVLIQNPNVLILDEPTNDLDIVTLNVLEDFLMDFPGVLLVVSHDRYFMDKIVDHMFVFRGEGVVDDFPGNYSDFRAYDESQPKQIEVVEKVVDTKAEKQNEANKLDYNEQKEYKNLASKIRSLELDKTELEAKFHNPELSQDQISKLSEKLQVVIDTIEEKEMRWFELAEKLEG</sequence>
<dbReference type="Proteomes" id="UP000014962">
    <property type="component" value="Unassembled WGS sequence"/>
</dbReference>
<keyword evidence="4" id="KW-0699">rRNA-binding</keyword>
<dbReference type="InterPro" id="IPR003593">
    <property type="entry name" value="AAA+_ATPase"/>
</dbReference>
<dbReference type="GO" id="GO:0006412">
    <property type="term" value="P:translation"/>
    <property type="evidence" value="ECO:0007669"/>
    <property type="project" value="UniProtKB-KW"/>
</dbReference>
<dbReference type="GO" id="GO:0005524">
    <property type="term" value="F:ATP binding"/>
    <property type="evidence" value="ECO:0007669"/>
    <property type="project" value="UniProtKB-KW"/>
</dbReference>
<keyword evidence="5" id="KW-0677">Repeat</keyword>
<dbReference type="PROSITE" id="PS50893">
    <property type="entry name" value="ABC_TRANSPORTER_2"/>
    <property type="match status" value="2"/>
</dbReference>
<dbReference type="STRING" id="641526.ADIWIN_1234"/>
<evidence type="ECO:0000256" key="1">
    <source>
        <dbReference type="ARBA" id="ARBA00005868"/>
    </source>
</evidence>
<keyword evidence="10" id="KW-0694">RNA-binding</keyword>
<evidence type="ECO:0000256" key="5">
    <source>
        <dbReference type="ARBA" id="ARBA00022737"/>
    </source>
</evidence>
<evidence type="ECO:0000256" key="8">
    <source>
        <dbReference type="ARBA" id="ARBA00022840"/>
    </source>
</evidence>
<evidence type="ECO:0000256" key="4">
    <source>
        <dbReference type="ARBA" id="ARBA00022730"/>
    </source>
</evidence>
<keyword evidence="12" id="KW-0175">Coiled coil</keyword>
<evidence type="ECO:0000256" key="9">
    <source>
        <dbReference type="ARBA" id="ARBA00022845"/>
    </source>
</evidence>
<dbReference type="GO" id="GO:0000049">
    <property type="term" value="F:tRNA binding"/>
    <property type="evidence" value="ECO:0007669"/>
    <property type="project" value="UniProtKB-KW"/>
</dbReference>
<dbReference type="FunFam" id="3.40.50.300:FF:000183">
    <property type="entry name" value="ABC transporter ATP-binding protein yjjK"/>
    <property type="match status" value="1"/>
</dbReference>
<reference evidence="14 15" key="1">
    <citation type="journal article" date="2013" name="Genome Announc.">
        <title>Draft Genome Sequence of Winogradskyella psychrotolerans RS-3T, Isolated from the Marine Transect of Kongsfjorden, Ny-Alesund, Svalbard, Arctic Ocean.</title>
        <authorList>
            <person name="Kumar Pinnaka A."/>
            <person name="Ara S."/>
            <person name="Singh A."/>
            <person name="Shivaji S."/>
        </authorList>
    </citation>
    <scope>NUCLEOTIDE SEQUENCE [LARGE SCALE GENOMIC DNA]</scope>
    <source>
        <strain evidence="14 15">RS-3</strain>
    </source>
</reference>
<dbReference type="AlphaFoldDB" id="S7X405"/>
<name>S7X405_9FLAO</name>
<evidence type="ECO:0000256" key="10">
    <source>
        <dbReference type="ARBA" id="ARBA00022884"/>
    </source>
</evidence>
<keyword evidence="3" id="KW-0820">tRNA-binding</keyword>
<dbReference type="Pfam" id="PF16326">
    <property type="entry name" value="ABC_tran_CTD"/>
    <property type="match status" value="1"/>
</dbReference>
<dbReference type="GO" id="GO:0016887">
    <property type="term" value="F:ATP hydrolysis activity"/>
    <property type="evidence" value="ECO:0007669"/>
    <property type="project" value="InterPro"/>
</dbReference>
<dbReference type="GO" id="GO:0003677">
    <property type="term" value="F:DNA binding"/>
    <property type="evidence" value="ECO:0007669"/>
    <property type="project" value="InterPro"/>
</dbReference>
<dbReference type="InterPro" id="IPR051309">
    <property type="entry name" value="ABCF_ATPase"/>
</dbReference>
<dbReference type="InterPro" id="IPR032781">
    <property type="entry name" value="ABC_tran_Xtn"/>
</dbReference>
<evidence type="ECO:0000313" key="14">
    <source>
        <dbReference type="EMBL" id="EPR73754.1"/>
    </source>
</evidence>
<dbReference type="CDD" id="cd03221">
    <property type="entry name" value="ABCF_EF-3"/>
    <property type="match status" value="2"/>
</dbReference>
<evidence type="ECO:0000313" key="15">
    <source>
        <dbReference type="Proteomes" id="UP000014962"/>
    </source>
</evidence>
<evidence type="ECO:0000256" key="2">
    <source>
        <dbReference type="ARBA" id="ARBA00022490"/>
    </source>
</evidence>
<keyword evidence="2" id="KW-0963">Cytoplasm</keyword>
<keyword evidence="8" id="KW-0067">ATP-binding</keyword>
<dbReference type="RefSeq" id="WP_020897329.1">
    <property type="nucleotide sequence ID" value="NZ_ATMR01000088.1"/>
</dbReference>
<dbReference type="EMBL" id="ATMR01000088">
    <property type="protein sequence ID" value="EPR73754.1"/>
    <property type="molecule type" value="Genomic_DNA"/>
</dbReference>
<gene>
    <name evidence="14" type="ORF">ADIWIN_1234</name>
</gene>
<dbReference type="Pfam" id="PF12848">
    <property type="entry name" value="ABC_tran_Xtn"/>
    <property type="match status" value="1"/>
</dbReference>